<gene>
    <name evidence="2" type="ORF">CEURO_LOCUS11947</name>
</gene>
<dbReference type="Pfam" id="PF02721">
    <property type="entry name" value="DUF223"/>
    <property type="match status" value="1"/>
</dbReference>
<dbReference type="Proteomes" id="UP001152484">
    <property type="component" value="Unassembled WGS sequence"/>
</dbReference>
<keyword evidence="3" id="KW-1185">Reference proteome</keyword>
<accession>A0A9P1EAG1</accession>
<evidence type="ECO:0000313" key="2">
    <source>
        <dbReference type="EMBL" id="CAH9092426.1"/>
    </source>
</evidence>
<dbReference type="OrthoDB" id="1305631at2759"/>
<dbReference type="PANTHER" id="PTHR47165:SF4">
    <property type="entry name" value="OS03G0429900 PROTEIN"/>
    <property type="match status" value="1"/>
</dbReference>
<dbReference type="InterPro" id="IPR003871">
    <property type="entry name" value="RFA1B/D_OB_1st"/>
</dbReference>
<dbReference type="EMBL" id="CAMAPE010000029">
    <property type="protein sequence ID" value="CAH9092426.1"/>
    <property type="molecule type" value="Genomic_DNA"/>
</dbReference>
<dbReference type="AlphaFoldDB" id="A0A9P1EAG1"/>
<evidence type="ECO:0000313" key="3">
    <source>
        <dbReference type="Proteomes" id="UP001152484"/>
    </source>
</evidence>
<proteinExistence type="predicted"/>
<protein>
    <recommendedName>
        <fullName evidence="1">Replication protein A 70 kDa DNA-binding subunit B/D first OB fold domain-containing protein</fullName>
    </recommendedName>
</protein>
<dbReference type="CDD" id="cd04480">
    <property type="entry name" value="RPA1_DBD_A_like"/>
    <property type="match status" value="1"/>
</dbReference>
<comment type="caution">
    <text evidence="2">The sequence shown here is derived from an EMBL/GenBank/DDBJ whole genome shotgun (WGS) entry which is preliminary data.</text>
</comment>
<name>A0A9P1EAG1_CUSEU</name>
<evidence type="ECO:0000259" key="1">
    <source>
        <dbReference type="Pfam" id="PF02721"/>
    </source>
</evidence>
<dbReference type="Gene3D" id="2.40.50.140">
    <property type="entry name" value="Nucleic acid-binding proteins"/>
    <property type="match status" value="2"/>
</dbReference>
<reference evidence="2" key="1">
    <citation type="submission" date="2022-07" db="EMBL/GenBank/DDBJ databases">
        <authorList>
            <person name="Macas J."/>
            <person name="Novak P."/>
            <person name="Neumann P."/>
        </authorList>
    </citation>
    <scope>NUCLEOTIDE SEQUENCE</scope>
</reference>
<feature type="domain" description="Replication protein A 70 kDa DNA-binding subunit B/D first OB fold" evidence="1">
    <location>
        <begin position="10"/>
        <end position="111"/>
    </location>
</feature>
<sequence length="205" mass="23771">MNFCVTNMLYDKVLEINKSRTNWALRLRLIRAYTIPSFSNKSITNTLECVFHDSGGDRVHATIRRERVMHFKESLKEGQLYSVRNFIVAPNDMKYKTTTLAYKIPFNHKTTAVDIIDGNFPTFLFNFRPFVQLAYANNVDQSELFDVIGSIKSIHYPRPQEFNGECQKLCEIVLEDTGQRTLKCTLWGPFVDVIKEQVKNTQISC</sequence>
<dbReference type="SUPFAM" id="SSF50249">
    <property type="entry name" value="Nucleic acid-binding proteins"/>
    <property type="match status" value="2"/>
</dbReference>
<dbReference type="PANTHER" id="PTHR47165">
    <property type="entry name" value="OS03G0429900 PROTEIN"/>
    <property type="match status" value="1"/>
</dbReference>
<dbReference type="InterPro" id="IPR012340">
    <property type="entry name" value="NA-bd_OB-fold"/>
</dbReference>
<organism evidence="2 3">
    <name type="scientific">Cuscuta europaea</name>
    <name type="common">European dodder</name>
    <dbReference type="NCBI Taxonomy" id="41803"/>
    <lineage>
        <taxon>Eukaryota</taxon>
        <taxon>Viridiplantae</taxon>
        <taxon>Streptophyta</taxon>
        <taxon>Embryophyta</taxon>
        <taxon>Tracheophyta</taxon>
        <taxon>Spermatophyta</taxon>
        <taxon>Magnoliopsida</taxon>
        <taxon>eudicotyledons</taxon>
        <taxon>Gunneridae</taxon>
        <taxon>Pentapetalae</taxon>
        <taxon>asterids</taxon>
        <taxon>lamiids</taxon>
        <taxon>Solanales</taxon>
        <taxon>Convolvulaceae</taxon>
        <taxon>Cuscuteae</taxon>
        <taxon>Cuscuta</taxon>
        <taxon>Cuscuta subgen. Cuscuta</taxon>
    </lineage>
</organism>